<accession>B0RKI5</accession>
<comment type="similarity">
    <text evidence="1">Belongs to the transposase 7 family.</text>
</comment>
<keyword evidence="8" id="KW-0614">Plasmid</keyword>
<evidence type="ECO:0000256" key="1">
    <source>
        <dbReference type="ARBA" id="ARBA00009402"/>
    </source>
</evidence>
<dbReference type="GO" id="GO:0006313">
    <property type="term" value="P:DNA transposition"/>
    <property type="evidence" value="ECO:0007669"/>
    <property type="project" value="InterPro"/>
</dbReference>
<dbReference type="InterPro" id="IPR047653">
    <property type="entry name" value="Tn3-like_transpos"/>
</dbReference>
<dbReference type="GO" id="GO:0004803">
    <property type="term" value="F:transposase activity"/>
    <property type="evidence" value="ECO:0007669"/>
    <property type="project" value="InterPro"/>
</dbReference>
<gene>
    <name evidence="8" type="primary">tnp</name>
</gene>
<feature type="compositionally biased region" description="Polar residues" evidence="5">
    <location>
        <begin position="676"/>
        <end position="687"/>
    </location>
</feature>
<evidence type="ECO:0000256" key="5">
    <source>
        <dbReference type="SAM" id="MobiDB-lite"/>
    </source>
</evidence>
<geneLocation type="plasmid" evidence="8">
    <name>pYE854</name>
</geneLocation>
<evidence type="ECO:0000256" key="3">
    <source>
        <dbReference type="ARBA" id="ARBA00023125"/>
    </source>
</evidence>
<protein>
    <submittedName>
        <fullName evidence="8">Transposase</fullName>
    </submittedName>
</protein>
<feature type="region of interest" description="Disordered" evidence="5">
    <location>
        <begin position="676"/>
        <end position="695"/>
    </location>
</feature>
<evidence type="ECO:0000313" key="8">
    <source>
        <dbReference type="EMBL" id="CAP20092.1"/>
    </source>
</evidence>
<organism evidence="8">
    <name type="scientific">Yersinia enterocolitica</name>
    <dbReference type="NCBI Taxonomy" id="630"/>
    <lineage>
        <taxon>Bacteria</taxon>
        <taxon>Pseudomonadati</taxon>
        <taxon>Pseudomonadota</taxon>
        <taxon>Gammaproteobacteria</taxon>
        <taxon>Enterobacterales</taxon>
        <taxon>Yersiniaceae</taxon>
        <taxon>Yersinia</taxon>
    </lineage>
</organism>
<dbReference type="AlphaFoldDB" id="B0RKI5"/>
<keyword evidence="2" id="KW-0815">Transposition</keyword>
<proteinExistence type="inferred from homology"/>
<dbReference type="Pfam" id="PF13700">
    <property type="entry name" value="DUF4158"/>
    <property type="match status" value="1"/>
</dbReference>
<dbReference type="EMBL" id="AM905950">
    <property type="protein sequence ID" value="CAP20092.1"/>
    <property type="molecule type" value="Genomic_DNA"/>
</dbReference>
<name>B0RKI5_YEREN</name>
<dbReference type="NCBIfam" id="NF033527">
    <property type="entry name" value="transpos_Tn3"/>
    <property type="match status" value="1"/>
</dbReference>
<keyword evidence="3" id="KW-0238">DNA-binding</keyword>
<feature type="domain" description="DUF4158" evidence="7">
    <location>
        <begin position="6"/>
        <end position="170"/>
    </location>
</feature>
<evidence type="ECO:0000259" key="7">
    <source>
        <dbReference type="Pfam" id="PF13700"/>
    </source>
</evidence>
<evidence type="ECO:0000259" key="6">
    <source>
        <dbReference type="Pfam" id="PF01526"/>
    </source>
</evidence>
<keyword evidence="4" id="KW-0233">DNA recombination</keyword>
<evidence type="ECO:0000256" key="2">
    <source>
        <dbReference type="ARBA" id="ARBA00022578"/>
    </source>
</evidence>
<sequence>MARRQILSLSERESLLALPDDELTLTRMAYFSEHDLALISAHRKPASRFGFAVLLCYLKNVGFAPDKKIPPSDALLKHIASRLKLTGDLWPAYLSGRDTTRREHLTELYRYLGVKAFTGKIQQDGITHLLSMATRTDKGILLAEELLVWLRQNNVIIPAIDVVERTCAEAMAGGDKIVFQTLNAPLTPAHRDALDRLLESSDNQPSRLTWLLQPPGKINGKNVLQHLDRLSSIESLALPEGIDRTIHQNRLLKLAREGRKMSSRDLTRFSAARRHAILVCVLEEARATLTDEVIELHERMLNSLFNKAKRTQAERLQQTGKLIQSKLRQYIDVGQALSDARDSGGDPWLAIENILPWPEFVASLEETRHLARKNNFDPLHIITEKYSTLRKYAPRMLSALQLVATPAAQPLADALVVIKDMYRKQSRKVPATAPLEFVPESWRKVVITPAGIDRQYYEFCALSELKGALRSGDIWVKGSRRYKNFDDYLIPEKDFDKLTPALPLPVSADYHEYIASRMTLLQSRLEEVNAMAALGELPDVEISDKGVKVSPLDNCVPAQVSPLAELVYSMLPRPKITEILDEVNCWTTFTRHFSHIKNDITRPDTRQLLTTILADGINLGLTKMAEACPGSTKSSLEDIQAWYTRDETYSAALAELVNAQGKRPLAAFWGDGTTSSSDGQNFRTGSSGRYAGQVNPKYGQEPGRQFYTHISDQYSPFYTCIISRVRDSTHVLDGLLYHESDLEIREHYTDTAGFTDHVFALMHLLGFAFCPRIRDLHDKKLFIKGKADQYPALQSLISTTSLNLKEIEIHWREVLRLATSIKQGTVTASLMLKKLASYPKQNGLAKALREIGRIERTLFMLDWFRDPALRRRVQAGLNKGEARNALARAVFLHRLGEIRDRKPENQSYRASGLTLLTAAISLWNTIYMERAVDALKRKGMKINERLLSHLSPLGWEHINLTDRKPENQSYRASGLTLLTAAISLWNTIYMERAVDALKRKGMKINERLLSHLSPLGWEHINLTGDYIWKSNRIPASGKFRRLRPAKVGRSKNDLNEWKGLPLDMRLISSCAIMG</sequence>
<dbReference type="Pfam" id="PF01526">
    <property type="entry name" value="DDE_Tnp_Tn3"/>
    <property type="match status" value="1"/>
</dbReference>
<dbReference type="RefSeq" id="WP_012291245.1">
    <property type="nucleotide sequence ID" value="NC_010377.1"/>
</dbReference>
<dbReference type="InterPro" id="IPR025296">
    <property type="entry name" value="DUF4158"/>
</dbReference>
<dbReference type="InterPro" id="IPR002513">
    <property type="entry name" value="Tn3_Tnp_DDE_dom"/>
</dbReference>
<evidence type="ECO:0000256" key="4">
    <source>
        <dbReference type="ARBA" id="ARBA00023172"/>
    </source>
</evidence>
<feature type="domain" description="Tn3 transposase DDE" evidence="6">
    <location>
        <begin position="578"/>
        <end position="961"/>
    </location>
</feature>
<reference evidence="8" key="1">
    <citation type="journal article" date="2008" name="J. Bacteriol.">
        <title>Genetic and functional properties of the self-transmissible Yersinia enterocolitica plasmid pYE854, which mobilizes the virulence plasmid pYV.</title>
        <authorList>
            <person name="Hammerl J.A."/>
            <person name="Klein I."/>
            <person name="Lanka E."/>
            <person name="Appel B."/>
            <person name="Hertwig S."/>
        </authorList>
    </citation>
    <scope>NUCLEOTIDE SEQUENCE [LARGE SCALE GENOMIC DNA]</scope>
    <source>
        <strain evidence="8">29854</strain>
        <plasmid evidence="8">pYE854</plasmid>
    </source>
</reference>
<dbReference type="GO" id="GO:0003677">
    <property type="term" value="F:DNA binding"/>
    <property type="evidence" value="ECO:0007669"/>
    <property type="project" value="UniProtKB-KW"/>
</dbReference>